<reference evidence="1 2" key="1">
    <citation type="journal article" date="2018" name="Front. Plant Sci.">
        <title>Red Clover (Trifolium pratense) and Zigzag Clover (T. medium) - A Picture of Genomic Similarities and Differences.</title>
        <authorList>
            <person name="Dluhosova J."/>
            <person name="Istvanek J."/>
            <person name="Nedelnik J."/>
            <person name="Repkova J."/>
        </authorList>
    </citation>
    <scope>NUCLEOTIDE SEQUENCE [LARGE SCALE GENOMIC DNA]</scope>
    <source>
        <strain evidence="2">cv. 10/8</strain>
        <tissue evidence="1">Leaf</tissue>
    </source>
</reference>
<keyword evidence="2" id="KW-1185">Reference proteome</keyword>
<name>A0A392U657_9FABA</name>
<sequence>IALQLPERVLRQFGFTQTIPRHPSQDADPFAKREHISEQFAEYLDRMLTLEQRGLAAIYSWYAAYGYMRPLPLGDPPRPCEQ</sequence>
<feature type="non-terminal residue" evidence="1">
    <location>
        <position position="1"/>
    </location>
</feature>
<protein>
    <submittedName>
        <fullName evidence="1">Uncharacterized protein</fullName>
    </submittedName>
</protein>
<dbReference type="EMBL" id="LXQA010725824">
    <property type="protein sequence ID" value="MCI67876.1"/>
    <property type="molecule type" value="Genomic_DNA"/>
</dbReference>
<feature type="non-terminal residue" evidence="1">
    <location>
        <position position="82"/>
    </location>
</feature>
<organism evidence="1 2">
    <name type="scientific">Trifolium medium</name>
    <dbReference type="NCBI Taxonomy" id="97028"/>
    <lineage>
        <taxon>Eukaryota</taxon>
        <taxon>Viridiplantae</taxon>
        <taxon>Streptophyta</taxon>
        <taxon>Embryophyta</taxon>
        <taxon>Tracheophyta</taxon>
        <taxon>Spermatophyta</taxon>
        <taxon>Magnoliopsida</taxon>
        <taxon>eudicotyledons</taxon>
        <taxon>Gunneridae</taxon>
        <taxon>Pentapetalae</taxon>
        <taxon>rosids</taxon>
        <taxon>fabids</taxon>
        <taxon>Fabales</taxon>
        <taxon>Fabaceae</taxon>
        <taxon>Papilionoideae</taxon>
        <taxon>50 kb inversion clade</taxon>
        <taxon>NPAAA clade</taxon>
        <taxon>Hologalegina</taxon>
        <taxon>IRL clade</taxon>
        <taxon>Trifolieae</taxon>
        <taxon>Trifolium</taxon>
    </lineage>
</organism>
<dbReference type="AlphaFoldDB" id="A0A392U657"/>
<accession>A0A392U657</accession>
<dbReference type="Proteomes" id="UP000265520">
    <property type="component" value="Unassembled WGS sequence"/>
</dbReference>
<comment type="caution">
    <text evidence="1">The sequence shown here is derived from an EMBL/GenBank/DDBJ whole genome shotgun (WGS) entry which is preliminary data.</text>
</comment>
<proteinExistence type="predicted"/>
<evidence type="ECO:0000313" key="1">
    <source>
        <dbReference type="EMBL" id="MCI67876.1"/>
    </source>
</evidence>
<evidence type="ECO:0000313" key="2">
    <source>
        <dbReference type="Proteomes" id="UP000265520"/>
    </source>
</evidence>